<evidence type="ECO:0000256" key="8">
    <source>
        <dbReference type="SAM" id="Phobius"/>
    </source>
</evidence>
<comment type="subcellular location">
    <subcellularLocation>
        <location evidence="1">Cell membrane</location>
        <topology evidence="1">Multi-pass membrane protein</topology>
    </subcellularLocation>
    <subcellularLocation>
        <location evidence="7">Membrane</location>
        <topology evidence="7">Multi-pass membrane protein</topology>
    </subcellularLocation>
</comment>
<feature type="transmembrane region" description="Helical" evidence="8">
    <location>
        <begin position="213"/>
        <end position="233"/>
    </location>
</feature>
<feature type="transmembrane region" description="Helical" evidence="8">
    <location>
        <begin position="325"/>
        <end position="351"/>
    </location>
</feature>
<feature type="transmembrane region" description="Helical" evidence="8">
    <location>
        <begin position="33"/>
        <end position="51"/>
    </location>
</feature>
<feature type="transmembrane region" description="Helical" evidence="8">
    <location>
        <begin position="123"/>
        <end position="140"/>
    </location>
</feature>
<evidence type="ECO:0000313" key="11">
    <source>
        <dbReference type="Proteomes" id="UP001204445"/>
    </source>
</evidence>
<feature type="transmembrane region" description="Helical" evidence="8">
    <location>
        <begin position="147"/>
        <end position="168"/>
    </location>
</feature>
<dbReference type="InterPro" id="IPR052175">
    <property type="entry name" value="ComplexI-like_HydComp"/>
</dbReference>
<feature type="transmembrane region" description="Helical" evidence="8">
    <location>
        <begin position="239"/>
        <end position="257"/>
    </location>
</feature>
<keyword evidence="5" id="KW-0560">Oxidoreductase</keyword>
<accession>A0AAE3HKJ8</accession>
<evidence type="ECO:0000259" key="9">
    <source>
        <dbReference type="Pfam" id="PF00361"/>
    </source>
</evidence>
<name>A0AAE3HKJ8_9GAMM</name>
<evidence type="ECO:0000256" key="6">
    <source>
        <dbReference type="ARBA" id="ARBA00023136"/>
    </source>
</evidence>
<dbReference type="Proteomes" id="UP001204445">
    <property type="component" value="Unassembled WGS sequence"/>
</dbReference>
<feature type="transmembrane region" description="Helical" evidence="8">
    <location>
        <begin position="264"/>
        <end position="284"/>
    </location>
</feature>
<evidence type="ECO:0000256" key="3">
    <source>
        <dbReference type="ARBA" id="ARBA00022692"/>
    </source>
</evidence>
<keyword evidence="4 8" id="KW-1133">Transmembrane helix</keyword>
<evidence type="ECO:0000256" key="7">
    <source>
        <dbReference type="RuleBase" id="RU000320"/>
    </source>
</evidence>
<gene>
    <name evidence="10" type="ORF">J2T55_000936</name>
</gene>
<evidence type="ECO:0000256" key="4">
    <source>
        <dbReference type="ARBA" id="ARBA00022989"/>
    </source>
</evidence>
<feature type="transmembrane region" description="Helical" evidence="8">
    <location>
        <begin position="453"/>
        <end position="475"/>
    </location>
</feature>
<protein>
    <submittedName>
        <fullName evidence="10">Multicomponent Na+:H+ antiporter subunit D</fullName>
    </submittedName>
</protein>
<comment type="caution">
    <text evidence="10">The sequence shown here is derived from an EMBL/GenBank/DDBJ whole genome shotgun (WGS) entry which is preliminary data.</text>
</comment>
<dbReference type="Pfam" id="PF00361">
    <property type="entry name" value="Proton_antipo_M"/>
    <property type="match status" value="1"/>
</dbReference>
<feature type="transmembrane region" description="Helical" evidence="8">
    <location>
        <begin position="371"/>
        <end position="389"/>
    </location>
</feature>
<organism evidence="10 11">
    <name type="scientific">Methylohalomonas lacus</name>
    <dbReference type="NCBI Taxonomy" id="398773"/>
    <lineage>
        <taxon>Bacteria</taxon>
        <taxon>Pseudomonadati</taxon>
        <taxon>Pseudomonadota</taxon>
        <taxon>Gammaproteobacteria</taxon>
        <taxon>Methylohalomonadales</taxon>
        <taxon>Methylohalomonadaceae</taxon>
        <taxon>Methylohalomonas</taxon>
    </lineage>
</organism>
<feature type="transmembrane region" description="Helical" evidence="8">
    <location>
        <begin position="290"/>
        <end position="313"/>
    </location>
</feature>
<feature type="transmembrane region" description="Helical" evidence="8">
    <location>
        <begin position="6"/>
        <end position="26"/>
    </location>
</feature>
<dbReference type="InterPro" id="IPR001750">
    <property type="entry name" value="ND/Mrp_TM"/>
</dbReference>
<keyword evidence="3 7" id="KW-0812">Transmembrane</keyword>
<feature type="transmembrane region" description="Helical" evidence="8">
    <location>
        <begin position="180"/>
        <end position="201"/>
    </location>
</feature>
<evidence type="ECO:0000313" key="10">
    <source>
        <dbReference type="EMBL" id="MCS3902928.1"/>
    </source>
</evidence>
<dbReference type="EMBL" id="JANUCT010000005">
    <property type="protein sequence ID" value="MCS3902928.1"/>
    <property type="molecule type" value="Genomic_DNA"/>
</dbReference>
<dbReference type="PANTHER" id="PTHR42682">
    <property type="entry name" value="HYDROGENASE-4 COMPONENT F"/>
    <property type="match status" value="1"/>
</dbReference>
<dbReference type="RefSeq" id="WP_259054534.1">
    <property type="nucleotide sequence ID" value="NZ_JANUCT010000005.1"/>
</dbReference>
<dbReference type="GO" id="GO:0016491">
    <property type="term" value="F:oxidoreductase activity"/>
    <property type="evidence" value="ECO:0007669"/>
    <property type="project" value="UniProtKB-KW"/>
</dbReference>
<feature type="transmembrane region" description="Helical" evidence="8">
    <location>
        <begin position="99"/>
        <end position="117"/>
    </location>
</feature>
<dbReference type="AlphaFoldDB" id="A0AAE3HKJ8"/>
<evidence type="ECO:0000256" key="1">
    <source>
        <dbReference type="ARBA" id="ARBA00004651"/>
    </source>
</evidence>
<feature type="transmembrane region" description="Helical" evidence="8">
    <location>
        <begin position="539"/>
        <end position="561"/>
    </location>
</feature>
<dbReference type="PANTHER" id="PTHR42682:SF4">
    <property type="entry name" value="NADH-UBIQUINONE_PLASTOQUINONE"/>
    <property type="match status" value="1"/>
</dbReference>
<evidence type="ECO:0000256" key="5">
    <source>
        <dbReference type="ARBA" id="ARBA00023002"/>
    </source>
</evidence>
<proteinExistence type="predicted"/>
<keyword evidence="6 8" id="KW-0472">Membrane</keyword>
<feature type="domain" description="NADH:quinone oxidoreductase/Mrp antiporter transmembrane" evidence="9">
    <location>
        <begin position="116"/>
        <end position="377"/>
    </location>
</feature>
<reference evidence="10" key="1">
    <citation type="submission" date="2022-08" db="EMBL/GenBank/DDBJ databases">
        <title>Genomic Encyclopedia of Type Strains, Phase III (KMG-III): the genomes of soil and plant-associated and newly described type strains.</title>
        <authorList>
            <person name="Whitman W."/>
        </authorList>
    </citation>
    <scope>NUCLEOTIDE SEQUENCE</scope>
    <source>
        <strain evidence="10">HMT 1</strain>
    </source>
</reference>
<feature type="transmembrane region" description="Helical" evidence="8">
    <location>
        <begin position="71"/>
        <end position="92"/>
    </location>
</feature>
<feature type="transmembrane region" description="Helical" evidence="8">
    <location>
        <begin position="416"/>
        <end position="438"/>
    </location>
</feature>
<dbReference type="GO" id="GO:0005886">
    <property type="term" value="C:plasma membrane"/>
    <property type="evidence" value="ECO:0007669"/>
    <property type="project" value="UniProtKB-SubCell"/>
</dbReference>
<keyword evidence="2" id="KW-1003">Cell membrane</keyword>
<keyword evidence="11" id="KW-1185">Reference proteome</keyword>
<sequence>MSIDSLLNNLPPGLWLLGGALLLPLARGWARTALAVLVSLWTLYAITQLPTGLGPGWQWYGYQFTPLLADQLARLLALALALTIAAAMLFCAARTPDRVLLPALWAGGAALGVILAGDFVSLFLAWQILILATALVIVAAGAASLRYLWLQCLASLLLLAAIMVHVHAGHGLNLNGLTPGSPAGLLLLAAMLINVAGWPLSSWLTDAQDSPEVGLILLPVLLIYSALYVLLRLFPGHEALPVIGFILTGYALVNAVLENDLRRLLLDAMVAQAGLTLVALGLGSELSLNAAVAWSVAQILYFGLLWLTAAAVIRQTGQYRLTRLGGLFASMPLTAAVASIGALAVLAVPLTSGYVTTIMLPTAALDLGRDGVWFLLVAASAAAVLHAGLRYPWLVFFRRAAAAPAAVSEVALPARLAMLGLAFLTLIIGMAPCALYRLLPYGATCAPYTAAQLLPWLQLLVFAVLTFALCAHLHAARPRTPVSGDWLCRRGLALLGPLAAATARTLVRGVQRSGFWLLARCRALAGAAGYRTAELNSRAVLALTAWLLLWLLAVVGLGVLAR</sequence>
<evidence type="ECO:0000256" key="2">
    <source>
        <dbReference type="ARBA" id="ARBA00022475"/>
    </source>
</evidence>